<proteinExistence type="predicted"/>
<keyword evidence="3" id="KW-0460">Magnesium</keyword>
<comment type="caution">
    <text evidence="4">The sequence shown here is derived from an EMBL/GenBank/DDBJ whole genome shotgun (WGS) entry which is preliminary data.</text>
</comment>
<evidence type="ECO:0000313" key="5">
    <source>
        <dbReference type="Proteomes" id="UP000249066"/>
    </source>
</evidence>
<reference evidence="4 5" key="1">
    <citation type="submission" date="2017-08" db="EMBL/GenBank/DDBJ databases">
        <title>Infants hospitalized years apart are colonized by the same room-sourced microbial strains.</title>
        <authorList>
            <person name="Brooks B."/>
            <person name="Olm M.R."/>
            <person name="Firek B.A."/>
            <person name="Baker R."/>
            <person name="Thomas B.C."/>
            <person name="Morowitz M.J."/>
            <person name="Banfield J.F."/>
        </authorList>
    </citation>
    <scope>NUCLEOTIDE SEQUENCE [LARGE SCALE GENOMIC DNA]</scope>
    <source>
        <strain evidence="4">S2_018_000_R2_101</strain>
    </source>
</reference>
<organism evidence="4 5">
    <name type="scientific">Sphingomonas sanxanigenens</name>
    <dbReference type="NCBI Taxonomy" id="397260"/>
    <lineage>
        <taxon>Bacteria</taxon>
        <taxon>Pseudomonadati</taxon>
        <taxon>Pseudomonadota</taxon>
        <taxon>Alphaproteobacteria</taxon>
        <taxon>Sphingomonadales</taxon>
        <taxon>Sphingomonadaceae</taxon>
        <taxon>Sphingomonas</taxon>
    </lineage>
</organism>
<evidence type="ECO:0000256" key="2">
    <source>
        <dbReference type="ARBA" id="ARBA00022801"/>
    </source>
</evidence>
<accession>A0A2W5C7H5</accession>
<dbReference type="PANTHER" id="PTHR43344:SF13">
    <property type="entry name" value="PHOSPHATASE RV3661-RELATED"/>
    <property type="match status" value="1"/>
</dbReference>
<dbReference type="InterPro" id="IPR050582">
    <property type="entry name" value="HAD-like_SerB"/>
</dbReference>
<gene>
    <name evidence="4" type="ORF">DI623_07490</name>
</gene>
<sequence length="223" mass="24731">MDRIAIYDMDKTITRVATFGPFLRHAVLRLSPWRALLFPGVILASAGYALKRIDRGRLKEISLALLLGPHIDRSKLVPLAEGFAEKTVTGNVYPEAIERLAADRAAGYRLVLATASNRLYVDAIAAKLGFDDVIATDSMIGLDSRVSAKIDGENCYGPAKLRMIQTWMARHAIERGSAHIRFYSDHASDEPALAWADEAFAVNAHDALRSLAVERGWERIDWK</sequence>
<dbReference type="Gene3D" id="3.40.50.1000">
    <property type="entry name" value="HAD superfamily/HAD-like"/>
    <property type="match status" value="1"/>
</dbReference>
<dbReference type="InterPro" id="IPR023214">
    <property type="entry name" value="HAD_sf"/>
</dbReference>
<name>A0A2W5C7H5_9SPHN</name>
<dbReference type="NCBIfam" id="TIGR01490">
    <property type="entry name" value="HAD-SF-IB-hyp1"/>
    <property type="match status" value="1"/>
</dbReference>
<evidence type="ECO:0000256" key="3">
    <source>
        <dbReference type="ARBA" id="ARBA00022842"/>
    </source>
</evidence>
<dbReference type="PANTHER" id="PTHR43344">
    <property type="entry name" value="PHOSPHOSERINE PHOSPHATASE"/>
    <property type="match status" value="1"/>
</dbReference>
<dbReference type="SUPFAM" id="SSF56784">
    <property type="entry name" value="HAD-like"/>
    <property type="match status" value="1"/>
</dbReference>
<dbReference type="InterPro" id="IPR036412">
    <property type="entry name" value="HAD-like_sf"/>
</dbReference>
<dbReference type="AlphaFoldDB" id="A0A2W5C7H5"/>
<dbReference type="Pfam" id="PF12710">
    <property type="entry name" value="HAD"/>
    <property type="match status" value="1"/>
</dbReference>
<dbReference type="GO" id="GO:0016787">
    <property type="term" value="F:hydrolase activity"/>
    <property type="evidence" value="ECO:0007669"/>
    <property type="project" value="UniProtKB-KW"/>
</dbReference>
<dbReference type="Proteomes" id="UP000249066">
    <property type="component" value="Unassembled WGS sequence"/>
</dbReference>
<protein>
    <submittedName>
        <fullName evidence="4">HAD-IB family hydrolase</fullName>
    </submittedName>
</protein>
<dbReference type="EMBL" id="QFNN01000033">
    <property type="protein sequence ID" value="PZO90238.1"/>
    <property type="molecule type" value="Genomic_DNA"/>
</dbReference>
<evidence type="ECO:0000256" key="1">
    <source>
        <dbReference type="ARBA" id="ARBA00022723"/>
    </source>
</evidence>
<evidence type="ECO:0000313" key="4">
    <source>
        <dbReference type="EMBL" id="PZO90238.1"/>
    </source>
</evidence>
<keyword evidence="1" id="KW-0479">Metal-binding</keyword>
<dbReference type="Gene3D" id="1.20.1440.100">
    <property type="entry name" value="SG protein - dephosphorylation function"/>
    <property type="match status" value="1"/>
</dbReference>
<dbReference type="NCBIfam" id="TIGR01488">
    <property type="entry name" value="HAD-SF-IB"/>
    <property type="match status" value="1"/>
</dbReference>
<dbReference type="InterPro" id="IPR006385">
    <property type="entry name" value="HAD_hydro_SerB1"/>
</dbReference>
<dbReference type="GO" id="GO:0046872">
    <property type="term" value="F:metal ion binding"/>
    <property type="evidence" value="ECO:0007669"/>
    <property type="project" value="UniProtKB-KW"/>
</dbReference>
<keyword evidence="2 4" id="KW-0378">Hydrolase</keyword>